<dbReference type="SUPFAM" id="SSF52047">
    <property type="entry name" value="RNI-like"/>
    <property type="match status" value="2"/>
</dbReference>
<dbReference type="InterPro" id="IPR052201">
    <property type="entry name" value="LRR-containing_regulator"/>
</dbReference>
<evidence type="ECO:0000313" key="3">
    <source>
        <dbReference type="Proteomes" id="UP000821837"/>
    </source>
</evidence>
<dbReference type="Proteomes" id="UP000821837">
    <property type="component" value="Unassembled WGS sequence"/>
</dbReference>
<dbReference type="InterPro" id="IPR032675">
    <property type="entry name" value="LRR_dom_sf"/>
</dbReference>
<sequence length="695" mass="78955">MLFQKSPFSGSVINYRIPCTSSEGRLCNIFADLPLWNEFFCQVGLELREVAPGQLSLVEMRHAGVQPNILEQQEAATLLCNLLSHHRCIVTVHLHDHVFKCHHQLICDALRNSPSLRKLKLCRLNMTTQASQSFAAVLQHLNQLQELDFSDVAFNRTSPEGISEFLARTRSLTNLTMTDQRIEGKDAVAVLQGLRQNVTISTLSLHANLLSMVSSRCGDIFADYLRCNKTLRILTVTSSSRLCFNDLRPIIGPLFYNNNLSELNLIGFSIHMRNNKIITDMLSRNRGLRRFNMVNCIFYEYDPFMNTWVPVSSCGPLLILSWLAALAKNNTLKELTLDLSWIKPEDCSSFFRALASNTSLKKINVPTFRQNDVAQLCRALRDTGVPERFFVGQHHILKDTAASLSECRALSRIRLYRCTRDEVVSLHTTLCLLPTCTHVNSLCLEITGEMFNGKVNSLLAHYLTETTTLKELRLYLHSGTGQAFDKCERTLLQALSTNKSIRRLSLKGMCISESEASILVDALQSSRTLCHLSFYPYNCDASIWVILMLLPNISSNYMLLGLRTSWYERPCGSWCPIKDVVRRNNSLVTRAAHFVMGMRHKYCAAAAERMQFNPGLVEKVQELSSVEENEAVSLIKSNMKSFTELDDFMCVAGVVKYSVICNRRDDRQKQLVDLNRDCWLHVRQFLKLSDILNPK</sequence>
<dbReference type="VEuPathDB" id="VectorBase:RSAN_054016"/>
<dbReference type="PANTHER" id="PTHR24111">
    <property type="entry name" value="LEUCINE-RICH REPEAT-CONTAINING PROTEIN 34"/>
    <property type="match status" value="1"/>
</dbReference>
<dbReference type="EMBL" id="JABSTV010001253">
    <property type="protein sequence ID" value="KAH7943010.1"/>
    <property type="molecule type" value="Genomic_DNA"/>
</dbReference>
<keyword evidence="1" id="KW-0677">Repeat</keyword>
<gene>
    <name evidence="2" type="ORF">HPB52_003993</name>
</gene>
<dbReference type="PANTHER" id="PTHR24111:SF0">
    <property type="entry name" value="LEUCINE-RICH REPEAT-CONTAINING PROTEIN"/>
    <property type="match status" value="1"/>
</dbReference>
<name>A0A9D4PJ44_RHISA</name>
<protein>
    <recommendedName>
        <fullName evidence="4">Nlr family card domain protein</fullName>
    </recommendedName>
</protein>
<dbReference type="AlphaFoldDB" id="A0A9D4PJ44"/>
<evidence type="ECO:0000256" key="1">
    <source>
        <dbReference type="ARBA" id="ARBA00022737"/>
    </source>
</evidence>
<evidence type="ECO:0008006" key="4">
    <source>
        <dbReference type="Google" id="ProtNLM"/>
    </source>
</evidence>
<reference evidence="2" key="1">
    <citation type="journal article" date="2020" name="Cell">
        <title>Large-Scale Comparative Analyses of Tick Genomes Elucidate Their Genetic Diversity and Vector Capacities.</title>
        <authorList>
            <consortium name="Tick Genome and Microbiome Consortium (TIGMIC)"/>
            <person name="Jia N."/>
            <person name="Wang J."/>
            <person name="Shi W."/>
            <person name="Du L."/>
            <person name="Sun Y."/>
            <person name="Zhan W."/>
            <person name="Jiang J.F."/>
            <person name="Wang Q."/>
            <person name="Zhang B."/>
            <person name="Ji P."/>
            <person name="Bell-Sakyi L."/>
            <person name="Cui X.M."/>
            <person name="Yuan T.T."/>
            <person name="Jiang B.G."/>
            <person name="Yang W.F."/>
            <person name="Lam T.T."/>
            <person name="Chang Q.C."/>
            <person name="Ding S.J."/>
            <person name="Wang X.J."/>
            <person name="Zhu J.G."/>
            <person name="Ruan X.D."/>
            <person name="Zhao L."/>
            <person name="Wei J.T."/>
            <person name="Ye R.Z."/>
            <person name="Que T.C."/>
            <person name="Du C.H."/>
            <person name="Zhou Y.H."/>
            <person name="Cheng J.X."/>
            <person name="Dai P.F."/>
            <person name="Guo W.B."/>
            <person name="Han X.H."/>
            <person name="Huang E.J."/>
            <person name="Li L.F."/>
            <person name="Wei W."/>
            <person name="Gao Y.C."/>
            <person name="Liu J.Z."/>
            <person name="Shao H.Z."/>
            <person name="Wang X."/>
            <person name="Wang C.C."/>
            <person name="Yang T.C."/>
            <person name="Huo Q.B."/>
            <person name="Li W."/>
            <person name="Chen H.Y."/>
            <person name="Chen S.E."/>
            <person name="Zhou L.G."/>
            <person name="Ni X.B."/>
            <person name="Tian J.H."/>
            <person name="Sheng Y."/>
            <person name="Liu T."/>
            <person name="Pan Y.S."/>
            <person name="Xia L.Y."/>
            <person name="Li J."/>
            <person name="Zhao F."/>
            <person name="Cao W.C."/>
        </authorList>
    </citation>
    <scope>NUCLEOTIDE SEQUENCE</scope>
    <source>
        <strain evidence="2">Rsan-2018</strain>
    </source>
</reference>
<keyword evidence="3" id="KW-1185">Reference proteome</keyword>
<comment type="caution">
    <text evidence="2">The sequence shown here is derived from an EMBL/GenBank/DDBJ whole genome shotgun (WGS) entry which is preliminary data.</text>
</comment>
<evidence type="ECO:0000313" key="2">
    <source>
        <dbReference type="EMBL" id="KAH7943010.1"/>
    </source>
</evidence>
<organism evidence="2 3">
    <name type="scientific">Rhipicephalus sanguineus</name>
    <name type="common">Brown dog tick</name>
    <name type="synonym">Ixodes sanguineus</name>
    <dbReference type="NCBI Taxonomy" id="34632"/>
    <lineage>
        <taxon>Eukaryota</taxon>
        <taxon>Metazoa</taxon>
        <taxon>Ecdysozoa</taxon>
        <taxon>Arthropoda</taxon>
        <taxon>Chelicerata</taxon>
        <taxon>Arachnida</taxon>
        <taxon>Acari</taxon>
        <taxon>Parasitiformes</taxon>
        <taxon>Ixodida</taxon>
        <taxon>Ixodoidea</taxon>
        <taxon>Ixodidae</taxon>
        <taxon>Rhipicephalinae</taxon>
        <taxon>Rhipicephalus</taxon>
        <taxon>Rhipicephalus</taxon>
    </lineage>
</organism>
<dbReference type="Gene3D" id="3.80.10.10">
    <property type="entry name" value="Ribonuclease Inhibitor"/>
    <property type="match status" value="3"/>
</dbReference>
<accession>A0A9D4PJ44</accession>
<reference evidence="2" key="2">
    <citation type="submission" date="2021-09" db="EMBL/GenBank/DDBJ databases">
        <authorList>
            <person name="Jia N."/>
            <person name="Wang J."/>
            <person name="Shi W."/>
            <person name="Du L."/>
            <person name="Sun Y."/>
            <person name="Zhan W."/>
            <person name="Jiang J."/>
            <person name="Wang Q."/>
            <person name="Zhang B."/>
            <person name="Ji P."/>
            <person name="Sakyi L.B."/>
            <person name="Cui X."/>
            <person name="Yuan T."/>
            <person name="Jiang B."/>
            <person name="Yang W."/>
            <person name="Lam T.T.-Y."/>
            <person name="Chang Q."/>
            <person name="Ding S."/>
            <person name="Wang X."/>
            <person name="Zhu J."/>
            <person name="Ruan X."/>
            <person name="Zhao L."/>
            <person name="Wei J."/>
            <person name="Que T."/>
            <person name="Du C."/>
            <person name="Cheng J."/>
            <person name="Dai P."/>
            <person name="Han X."/>
            <person name="Huang E."/>
            <person name="Gao Y."/>
            <person name="Liu J."/>
            <person name="Shao H."/>
            <person name="Ye R."/>
            <person name="Li L."/>
            <person name="Wei W."/>
            <person name="Wang X."/>
            <person name="Wang C."/>
            <person name="Huo Q."/>
            <person name="Li W."/>
            <person name="Guo W."/>
            <person name="Chen H."/>
            <person name="Chen S."/>
            <person name="Zhou L."/>
            <person name="Zhou L."/>
            <person name="Ni X."/>
            <person name="Tian J."/>
            <person name="Zhou Y."/>
            <person name="Sheng Y."/>
            <person name="Liu T."/>
            <person name="Pan Y."/>
            <person name="Xia L."/>
            <person name="Li J."/>
            <person name="Zhao F."/>
            <person name="Cao W."/>
        </authorList>
    </citation>
    <scope>NUCLEOTIDE SEQUENCE</scope>
    <source>
        <strain evidence="2">Rsan-2018</strain>
        <tissue evidence="2">Larvae</tissue>
    </source>
</reference>
<proteinExistence type="predicted"/>